<dbReference type="PANTHER" id="PTHR30624">
    <property type="entry name" value="UNCHARACTERIZED PROTEIN TLDD AND PMBA"/>
    <property type="match status" value="1"/>
</dbReference>
<accession>A0A2U8DEZ1</accession>
<proteinExistence type="inferred from homology"/>
<evidence type="ECO:0000259" key="6">
    <source>
        <dbReference type="Pfam" id="PF01523"/>
    </source>
</evidence>
<protein>
    <submittedName>
        <fullName evidence="9">Metalloprotease TldD</fullName>
    </submittedName>
</protein>
<keyword evidence="4" id="KW-0378">Hydrolase</keyword>
<evidence type="ECO:0000313" key="9">
    <source>
        <dbReference type="EMBL" id="AWH90398.1"/>
    </source>
</evidence>
<comment type="function">
    <text evidence="1">Probable metalloprotease.</text>
</comment>
<dbReference type="Pfam" id="PF19290">
    <property type="entry name" value="PmbA_TldD_2nd"/>
    <property type="match status" value="1"/>
</dbReference>
<evidence type="ECO:0000313" key="10">
    <source>
        <dbReference type="Proteomes" id="UP000244884"/>
    </source>
</evidence>
<name>A0A2U8DEZ1_9GAMM</name>
<keyword evidence="5 9" id="KW-0482">Metalloprotease</keyword>
<evidence type="ECO:0000256" key="1">
    <source>
        <dbReference type="ARBA" id="ARBA00002796"/>
    </source>
</evidence>
<dbReference type="InterPro" id="IPR045569">
    <property type="entry name" value="Metalloprtase-TldD/E_C"/>
</dbReference>
<keyword evidence="3 9" id="KW-0645">Protease</keyword>
<dbReference type="RefSeq" id="WP_158341169.1">
    <property type="nucleotide sequence ID" value="NZ_CP029161.1"/>
</dbReference>
<dbReference type="SUPFAM" id="SSF111283">
    <property type="entry name" value="Putative modulator of DNA gyrase, PmbA/TldD"/>
    <property type="match status" value="1"/>
</dbReference>
<feature type="domain" description="Metalloprotease TldD/E N-terminal" evidence="6">
    <location>
        <begin position="37"/>
        <end position="90"/>
    </location>
</feature>
<feature type="domain" description="Metalloprotease TldD/E central" evidence="8">
    <location>
        <begin position="127"/>
        <end position="242"/>
    </location>
</feature>
<gene>
    <name evidence="9" type="ORF">DD681_01055</name>
</gene>
<dbReference type="PIRSF" id="PIRSF004919">
    <property type="entry name" value="TldD"/>
    <property type="match status" value="1"/>
</dbReference>
<evidence type="ECO:0000259" key="7">
    <source>
        <dbReference type="Pfam" id="PF19289"/>
    </source>
</evidence>
<dbReference type="GO" id="GO:0006508">
    <property type="term" value="P:proteolysis"/>
    <property type="evidence" value="ECO:0007669"/>
    <property type="project" value="UniProtKB-KW"/>
</dbReference>
<dbReference type="Pfam" id="PF01523">
    <property type="entry name" value="PmbA_TldD_1st"/>
    <property type="match status" value="1"/>
</dbReference>
<dbReference type="InterPro" id="IPR002510">
    <property type="entry name" value="Metalloprtase-TldD/E_N"/>
</dbReference>
<dbReference type="Proteomes" id="UP000244884">
    <property type="component" value="Chromosome"/>
</dbReference>
<dbReference type="InterPro" id="IPR035068">
    <property type="entry name" value="TldD/PmbA_N"/>
</dbReference>
<dbReference type="GO" id="GO:0008237">
    <property type="term" value="F:metallopeptidase activity"/>
    <property type="evidence" value="ECO:0007669"/>
    <property type="project" value="UniProtKB-KW"/>
</dbReference>
<organism evidence="9 10">
    <name type="scientific">Buchnera aphidicola</name>
    <name type="common">Melanaphis sacchari</name>
    <dbReference type="NCBI Taxonomy" id="2173854"/>
    <lineage>
        <taxon>Bacteria</taxon>
        <taxon>Pseudomonadati</taxon>
        <taxon>Pseudomonadota</taxon>
        <taxon>Gammaproteobacteria</taxon>
        <taxon>Enterobacterales</taxon>
        <taxon>Erwiniaceae</taxon>
        <taxon>Buchnera</taxon>
    </lineage>
</organism>
<dbReference type="InterPro" id="IPR045570">
    <property type="entry name" value="Metalloprtase-TldD/E_cen_dom"/>
</dbReference>
<dbReference type="Gene3D" id="3.30.2290.10">
    <property type="entry name" value="PmbA/TldD superfamily"/>
    <property type="match status" value="1"/>
</dbReference>
<feature type="domain" description="Metalloprotease TldD/E C-terminal" evidence="7">
    <location>
        <begin position="249"/>
        <end position="483"/>
    </location>
</feature>
<dbReference type="InterPro" id="IPR025502">
    <property type="entry name" value="TldD"/>
</dbReference>
<dbReference type="Pfam" id="PF19289">
    <property type="entry name" value="PmbA_TldD_3rd"/>
    <property type="match status" value="1"/>
</dbReference>
<sequence>MTLELVSEHLLTSNNIKHQDILSSLEDLRIRNSDYGDLYFQSRLCESWVLEKSIIKEGNYHLDQGLGVRVVSGETTGFSYADQISIHAIRQSSDMAKSLFNQKNRKKIQIKSLSEKKNNLFYSSINPLETLTSKEKVDLLYQVDHIARNIDHRVIEVNATLSGTYEQILIASTEENLAADIRPLVEFSISILVESKGRIEQGRSGGGSRTDYKFFINKDDVSKEIRIDFWTREAVRIALLNLSSKEAPSGSFPVVLGSGWPGVLLHEAVGHGLESDFNRKGTSVFTNMIEKKVTSELCTIIDDGTVPNQRGSLNIDDEGTSGQYNVLIENGILKKYMQDKINARLMGVTPTGNGRRESYSHLPMPRMTNTYMLPGESKLKDILQSIDYGIYAVNFSGGQVDITSGQFVFSTSEAYLIENGNISIPLKNTTLIGSGMEVMQKISMVGNDLKMDYGTGMCGKEGQNIPVGIGQPSLKIDILTIGGTI</sequence>
<dbReference type="InterPro" id="IPR036059">
    <property type="entry name" value="TldD/PmbA_sf"/>
</dbReference>
<evidence type="ECO:0000256" key="5">
    <source>
        <dbReference type="ARBA" id="ARBA00023049"/>
    </source>
</evidence>
<evidence type="ECO:0000256" key="3">
    <source>
        <dbReference type="ARBA" id="ARBA00022670"/>
    </source>
</evidence>
<dbReference type="AlphaFoldDB" id="A0A2U8DEZ1"/>
<evidence type="ECO:0000256" key="4">
    <source>
        <dbReference type="ARBA" id="ARBA00022801"/>
    </source>
</evidence>
<dbReference type="PANTHER" id="PTHR30624:SF4">
    <property type="entry name" value="METALLOPROTEASE TLDD"/>
    <property type="match status" value="1"/>
</dbReference>
<dbReference type="GO" id="GO:0005829">
    <property type="term" value="C:cytosol"/>
    <property type="evidence" value="ECO:0007669"/>
    <property type="project" value="TreeGrafter"/>
</dbReference>
<dbReference type="NCBIfam" id="NF008006">
    <property type="entry name" value="PRK10735.1"/>
    <property type="match status" value="1"/>
</dbReference>
<dbReference type="EMBL" id="CP029161">
    <property type="protein sequence ID" value="AWH90398.1"/>
    <property type="molecule type" value="Genomic_DNA"/>
</dbReference>
<evidence type="ECO:0000256" key="2">
    <source>
        <dbReference type="ARBA" id="ARBA00005836"/>
    </source>
</evidence>
<evidence type="ECO:0000259" key="8">
    <source>
        <dbReference type="Pfam" id="PF19290"/>
    </source>
</evidence>
<reference evidence="9 10" key="1">
    <citation type="submission" date="2018-04" db="EMBL/GenBank/DDBJ databases">
        <title>Genome sequence of Buchnera aphidicola from Melaphis sacchari.</title>
        <authorList>
            <person name="Geib S.M."/>
            <person name="Palmer N.A."/>
            <person name="Sattler S.E."/>
            <person name="Sarath G."/>
        </authorList>
    </citation>
    <scope>NUCLEOTIDE SEQUENCE [LARGE SCALE GENOMIC DNA]</scope>
    <source>
        <strain evidence="9 10">LSU</strain>
    </source>
</reference>
<dbReference type="OrthoDB" id="9803213at2"/>
<dbReference type="InterPro" id="IPR051463">
    <property type="entry name" value="Peptidase_U62_metallo"/>
</dbReference>
<comment type="similarity">
    <text evidence="2">Belongs to the peptidase U62 family.</text>
</comment>